<dbReference type="PROSITE" id="PS51371">
    <property type="entry name" value="CBS"/>
    <property type="match status" value="4"/>
</dbReference>
<evidence type="ECO:0000256" key="2">
    <source>
        <dbReference type="ARBA" id="ARBA00034247"/>
    </source>
</evidence>
<feature type="domain" description="CBS" evidence="6">
    <location>
        <begin position="73"/>
        <end position="129"/>
    </location>
</feature>
<organism evidence="7 8">
    <name type="scientific">Sulfurihydrogenibium azorense (strain DSM 15241 / OCM 825 / Az-Fu1)</name>
    <dbReference type="NCBI Taxonomy" id="204536"/>
    <lineage>
        <taxon>Bacteria</taxon>
        <taxon>Pseudomonadati</taxon>
        <taxon>Aquificota</taxon>
        <taxon>Aquificia</taxon>
        <taxon>Aquificales</taxon>
        <taxon>Hydrogenothermaceae</taxon>
        <taxon>Sulfurihydrogenibium</taxon>
    </lineage>
</organism>
<dbReference type="InterPro" id="IPR000160">
    <property type="entry name" value="GGDEF_dom"/>
</dbReference>
<feature type="domain" description="GGDEF" evidence="5">
    <location>
        <begin position="695"/>
        <end position="826"/>
    </location>
</feature>
<dbReference type="SMART" id="SM00267">
    <property type="entry name" value="GGDEF"/>
    <property type="match status" value="1"/>
</dbReference>
<evidence type="ECO:0000256" key="3">
    <source>
        <dbReference type="PROSITE-ProRule" id="PRU00703"/>
    </source>
</evidence>
<dbReference type="RefSeq" id="WP_012674783.1">
    <property type="nucleotide sequence ID" value="NC_012438.1"/>
</dbReference>
<dbReference type="SMART" id="SM00091">
    <property type="entry name" value="PAS"/>
    <property type="match status" value="1"/>
</dbReference>
<dbReference type="InterPro" id="IPR029787">
    <property type="entry name" value="Nucleotide_cyclase"/>
</dbReference>
<dbReference type="eggNOG" id="COG0517">
    <property type="taxonomic scope" value="Bacteria"/>
</dbReference>
<dbReference type="Proteomes" id="UP000001369">
    <property type="component" value="Chromosome"/>
</dbReference>
<dbReference type="SUPFAM" id="SSF55073">
    <property type="entry name" value="Nucleotide cyclase"/>
    <property type="match status" value="1"/>
</dbReference>
<dbReference type="GO" id="GO:0043709">
    <property type="term" value="P:cell adhesion involved in single-species biofilm formation"/>
    <property type="evidence" value="ECO:0007669"/>
    <property type="project" value="TreeGrafter"/>
</dbReference>
<feature type="domain" description="CBS" evidence="6">
    <location>
        <begin position="10"/>
        <end position="65"/>
    </location>
</feature>
<dbReference type="Pfam" id="PF00989">
    <property type="entry name" value="PAS"/>
    <property type="match status" value="1"/>
</dbReference>
<dbReference type="NCBIfam" id="TIGR00254">
    <property type="entry name" value="GGDEF"/>
    <property type="match status" value="1"/>
</dbReference>
<dbReference type="STRING" id="204536.SULAZ_1315"/>
<name>C1DVZ5_SULAA</name>
<dbReference type="GO" id="GO:1902201">
    <property type="term" value="P:negative regulation of bacterial-type flagellum-dependent cell motility"/>
    <property type="evidence" value="ECO:0007669"/>
    <property type="project" value="TreeGrafter"/>
</dbReference>
<dbReference type="GO" id="GO:0052621">
    <property type="term" value="F:diguanylate cyclase activity"/>
    <property type="evidence" value="ECO:0007669"/>
    <property type="project" value="UniProtKB-EC"/>
</dbReference>
<dbReference type="Gene3D" id="3.30.450.20">
    <property type="entry name" value="PAS domain"/>
    <property type="match status" value="1"/>
</dbReference>
<gene>
    <name evidence="7" type="ordered locus">SULAZ_1315</name>
</gene>
<dbReference type="InterPro" id="IPR000644">
    <property type="entry name" value="CBS_dom"/>
</dbReference>
<evidence type="ECO:0000259" key="5">
    <source>
        <dbReference type="PROSITE" id="PS50887"/>
    </source>
</evidence>
<dbReference type="InterPro" id="IPR000014">
    <property type="entry name" value="PAS"/>
</dbReference>
<dbReference type="SUPFAM" id="SSF55785">
    <property type="entry name" value="PYP-like sensor domain (PAS domain)"/>
    <property type="match status" value="1"/>
</dbReference>
<dbReference type="SUPFAM" id="SSF54631">
    <property type="entry name" value="CBS-domain pair"/>
    <property type="match status" value="2"/>
</dbReference>
<dbReference type="InterPro" id="IPR035965">
    <property type="entry name" value="PAS-like_dom_sf"/>
</dbReference>
<dbReference type="InterPro" id="IPR043128">
    <property type="entry name" value="Rev_trsase/Diguanyl_cyclase"/>
</dbReference>
<dbReference type="EMBL" id="CP001229">
    <property type="protein sequence ID" value="ACN99469.1"/>
    <property type="molecule type" value="Genomic_DNA"/>
</dbReference>
<dbReference type="InterPro" id="IPR029016">
    <property type="entry name" value="GAF-like_dom_sf"/>
</dbReference>
<dbReference type="Gene3D" id="3.30.70.270">
    <property type="match status" value="1"/>
</dbReference>
<dbReference type="SUPFAM" id="SSF55781">
    <property type="entry name" value="GAF domain-like"/>
    <property type="match status" value="1"/>
</dbReference>
<sequence>MINVPIESLLEENNPIVNSNDTLEDTIKKMREYNQGFVVILKDKSAVGILSERDVIRLFKQKVDLSENVMKFATKSLITVRKDRSVFFAVNLLVENNIRRLIVVDEKGDFVGTVTMKKLLLKLEEDIYRKNLTLKDLQGRKNIISVSRKTPVKEAIEIMFENNIGSILVVDDEHPVGIFTERDVLNKFDELDSNQPIEMYMSSPVETIDIETSVYDALKVMDSKKISRLVLTQEGKFVSFITQRDIIKAISGNFETFLERKLKSTKDILDIFPELIVEVIDMVESQYIQWMNKKAKDFFGNLIGNDIVTIIPEKDWGYLYSKLLKDKKVEKLKVTDGERVFEVSGSYIISDIKEFRGKIKLLLRDISKEKEDQNIILKELQTYKSILDSIEDMIIIYQADNGRIKMFNRSVMKKLGYTQEELKNMTIFDIVEEDKDFLKQNIEKIVRKGEVVSGKRTYKEVHGGKIPVEVNATSVTFNGNPHILIVARDISLRIKLEEEINYRNSQMQILHNFVLALNKATSIKESYNILAKILLNIVKIDKLIIYRINPSLNAVVEKLYYGFDKEPADLCLNGELLECKVMISGDTIVENDKFAFQCGKLKLNHGSFLCSNVVSSGKTIAIINMISMEENFFTKEKVEFIESLINAFSPFASTLNLIEINKELSLKDSLTNLYNRRYIIEFFTKEIGKAKRLDYNIGVLVIDVDNFKKLNDTYGHLVGDLCLKKVSNVFLNSVREMDIVGRWGGEEFIVILPGSDEESTYQIAERIRKKVSSEVIFTPDNKILNITVSIGMAVYPKDGDNLDDLIKVADEKLYQAKKSGKNLTIR</sequence>
<dbReference type="CDD" id="cd00130">
    <property type="entry name" value="PAS"/>
    <property type="match status" value="1"/>
</dbReference>
<dbReference type="eggNOG" id="COG3706">
    <property type="taxonomic scope" value="Bacteria"/>
</dbReference>
<keyword evidence="8" id="KW-1185">Reference proteome</keyword>
<dbReference type="EC" id="2.7.7.65" evidence="1"/>
<dbReference type="FunFam" id="3.30.70.270:FF:000001">
    <property type="entry name" value="Diguanylate cyclase domain protein"/>
    <property type="match status" value="1"/>
</dbReference>
<dbReference type="Pfam" id="PF00571">
    <property type="entry name" value="CBS"/>
    <property type="match status" value="4"/>
</dbReference>
<dbReference type="SMART" id="SM00116">
    <property type="entry name" value="CBS"/>
    <property type="match status" value="4"/>
</dbReference>
<reference evidence="7 8" key="1">
    <citation type="journal article" date="2009" name="J. Bacteriol.">
        <title>Complete and draft genome sequences of six members of the Aquificales.</title>
        <authorList>
            <person name="Reysenbach A.L."/>
            <person name="Hamamura N."/>
            <person name="Podar M."/>
            <person name="Griffiths E."/>
            <person name="Ferreira S."/>
            <person name="Hochstein R."/>
            <person name="Heidelberg J."/>
            <person name="Johnson J."/>
            <person name="Mead D."/>
            <person name="Pohorille A."/>
            <person name="Sarmiento M."/>
            <person name="Schweighofer K."/>
            <person name="Seshadri R."/>
            <person name="Voytek M.A."/>
        </authorList>
    </citation>
    <scope>NUCLEOTIDE SEQUENCE [LARGE SCALE GENOMIC DNA]</scope>
    <source>
        <strain evidence="8">Az-Fu1 / DSM 15241 / OCM 825</strain>
    </source>
</reference>
<evidence type="ECO:0000259" key="4">
    <source>
        <dbReference type="PROSITE" id="PS50112"/>
    </source>
</evidence>
<dbReference type="InterPro" id="IPR013767">
    <property type="entry name" value="PAS_fold"/>
</dbReference>
<evidence type="ECO:0000256" key="1">
    <source>
        <dbReference type="ARBA" id="ARBA00012528"/>
    </source>
</evidence>
<dbReference type="CDD" id="cd01949">
    <property type="entry name" value="GGDEF"/>
    <property type="match status" value="1"/>
</dbReference>
<dbReference type="Pfam" id="PF00990">
    <property type="entry name" value="GGDEF"/>
    <property type="match status" value="1"/>
</dbReference>
<protein>
    <recommendedName>
        <fullName evidence="1">diguanylate cyclase</fullName>
        <ecNumber evidence="1">2.7.7.65</ecNumber>
    </recommendedName>
</protein>
<evidence type="ECO:0000313" key="8">
    <source>
        <dbReference type="Proteomes" id="UP000001369"/>
    </source>
</evidence>
<evidence type="ECO:0000313" key="7">
    <source>
        <dbReference type="EMBL" id="ACN99469.1"/>
    </source>
</evidence>
<dbReference type="GO" id="GO:0005886">
    <property type="term" value="C:plasma membrane"/>
    <property type="evidence" value="ECO:0007669"/>
    <property type="project" value="TreeGrafter"/>
</dbReference>
<dbReference type="GO" id="GO:0006355">
    <property type="term" value="P:regulation of DNA-templated transcription"/>
    <property type="evidence" value="ECO:0007669"/>
    <property type="project" value="InterPro"/>
</dbReference>
<dbReference type="PROSITE" id="PS50887">
    <property type="entry name" value="GGDEF"/>
    <property type="match status" value="1"/>
</dbReference>
<dbReference type="HOGENOM" id="CLU_012037_0_0_0"/>
<dbReference type="Gene3D" id="3.30.450.40">
    <property type="match status" value="1"/>
</dbReference>
<feature type="domain" description="PAS" evidence="4">
    <location>
        <begin position="379"/>
        <end position="449"/>
    </location>
</feature>
<keyword evidence="3" id="KW-0129">CBS domain</keyword>
<evidence type="ECO:0000259" key="6">
    <source>
        <dbReference type="PROSITE" id="PS51371"/>
    </source>
</evidence>
<proteinExistence type="predicted"/>
<dbReference type="CDD" id="cd02205">
    <property type="entry name" value="CBS_pair_SF"/>
    <property type="match status" value="1"/>
</dbReference>
<accession>C1DVZ5</accession>
<dbReference type="PROSITE" id="PS50112">
    <property type="entry name" value="PAS"/>
    <property type="match status" value="1"/>
</dbReference>
<dbReference type="eggNOG" id="COG2905">
    <property type="taxonomic scope" value="Bacteria"/>
</dbReference>
<dbReference type="OrthoDB" id="9805474at2"/>
<comment type="catalytic activity">
    <reaction evidence="2">
        <text>2 GTP = 3',3'-c-di-GMP + 2 diphosphate</text>
        <dbReference type="Rhea" id="RHEA:24898"/>
        <dbReference type="ChEBI" id="CHEBI:33019"/>
        <dbReference type="ChEBI" id="CHEBI:37565"/>
        <dbReference type="ChEBI" id="CHEBI:58805"/>
        <dbReference type="EC" id="2.7.7.65"/>
    </reaction>
</comment>
<dbReference type="InterPro" id="IPR050469">
    <property type="entry name" value="Diguanylate_Cyclase"/>
</dbReference>
<dbReference type="PANTHER" id="PTHR45138:SF9">
    <property type="entry name" value="DIGUANYLATE CYCLASE DGCM-RELATED"/>
    <property type="match status" value="1"/>
</dbReference>
<feature type="domain" description="CBS" evidence="6">
    <location>
        <begin position="201"/>
        <end position="256"/>
    </location>
</feature>
<dbReference type="InterPro" id="IPR046342">
    <property type="entry name" value="CBS_dom_sf"/>
</dbReference>
<dbReference type="Gene3D" id="3.10.580.10">
    <property type="entry name" value="CBS-domain"/>
    <property type="match status" value="2"/>
</dbReference>
<dbReference type="NCBIfam" id="TIGR00229">
    <property type="entry name" value="sensory_box"/>
    <property type="match status" value="1"/>
</dbReference>
<dbReference type="PANTHER" id="PTHR45138">
    <property type="entry name" value="REGULATORY COMPONENTS OF SENSORY TRANSDUCTION SYSTEM"/>
    <property type="match status" value="1"/>
</dbReference>
<feature type="domain" description="CBS" evidence="6">
    <location>
        <begin position="139"/>
        <end position="197"/>
    </location>
</feature>
<dbReference type="KEGG" id="saf:SULAZ_1315"/>
<dbReference type="AlphaFoldDB" id="C1DVZ5"/>